<dbReference type="PROSITE" id="PS00648">
    <property type="entry name" value="RIBONUCLEASE_P"/>
    <property type="match status" value="1"/>
</dbReference>
<comment type="caution">
    <text evidence="10">The sequence shown here is derived from an EMBL/GenBank/DDBJ whole genome shotgun (WGS) entry which is preliminary data.</text>
</comment>
<evidence type="ECO:0000256" key="4">
    <source>
        <dbReference type="ARBA" id="ARBA00022759"/>
    </source>
</evidence>
<sequence length="144" mass="15849">MREPRAASSLGRLTKRPDFVAAASGRRFHTERMTVQARLREGSGLGLRFGLTVTKRVGHATERNRIKRRLRAALPPAGQDYARIDADVVIIGRRDILSADFSVLIDDLRRALKAVTKPKSAPPAERPLSSSPPPNGERRGHPNA</sequence>
<dbReference type="GO" id="GO:0042781">
    <property type="term" value="F:3'-tRNA processing endoribonuclease activity"/>
    <property type="evidence" value="ECO:0007669"/>
    <property type="project" value="TreeGrafter"/>
</dbReference>
<dbReference type="Proteomes" id="UP000605848">
    <property type="component" value="Unassembled WGS sequence"/>
</dbReference>
<dbReference type="RefSeq" id="WP_202063258.1">
    <property type="nucleotide sequence ID" value="NZ_JAEQMY010000040.1"/>
</dbReference>
<proteinExistence type="inferred from homology"/>
<gene>
    <name evidence="7 10" type="primary">rnpA</name>
    <name evidence="10" type="ORF">JKG68_20725</name>
</gene>
<evidence type="ECO:0000256" key="5">
    <source>
        <dbReference type="ARBA" id="ARBA00022801"/>
    </source>
</evidence>
<comment type="subunit">
    <text evidence="7">Consists of a catalytic RNA component (M1 or rnpB) and a protein subunit.</text>
</comment>
<dbReference type="InterPro" id="IPR000100">
    <property type="entry name" value="RNase_P"/>
</dbReference>
<comment type="catalytic activity">
    <reaction evidence="7">
        <text>Endonucleolytic cleavage of RNA, removing 5'-extranucleotides from tRNA precursor.</text>
        <dbReference type="EC" id="3.1.26.5"/>
    </reaction>
</comment>
<organism evidence="10 11">
    <name type="scientific">Microvirga aerilata</name>
    <dbReference type="NCBI Taxonomy" id="670292"/>
    <lineage>
        <taxon>Bacteria</taxon>
        <taxon>Pseudomonadati</taxon>
        <taxon>Pseudomonadota</taxon>
        <taxon>Alphaproteobacteria</taxon>
        <taxon>Hyphomicrobiales</taxon>
        <taxon>Methylobacteriaceae</taxon>
        <taxon>Microvirga</taxon>
    </lineage>
</organism>
<feature type="region of interest" description="Disordered" evidence="9">
    <location>
        <begin position="115"/>
        <end position="144"/>
    </location>
</feature>
<keyword evidence="2 7" id="KW-0819">tRNA processing</keyword>
<feature type="compositionally biased region" description="Pro residues" evidence="9">
    <location>
        <begin position="120"/>
        <end position="135"/>
    </location>
</feature>
<dbReference type="InterPro" id="IPR020539">
    <property type="entry name" value="RNase_P_CS"/>
</dbReference>
<dbReference type="GO" id="GO:0004526">
    <property type="term" value="F:ribonuclease P activity"/>
    <property type="evidence" value="ECO:0007669"/>
    <property type="project" value="UniProtKB-UniRule"/>
</dbReference>
<evidence type="ECO:0000256" key="3">
    <source>
        <dbReference type="ARBA" id="ARBA00022722"/>
    </source>
</evidence>
<dbReference type="InterPro" id="IPR020568">
    <property type="entry name" value="Ribosomal_Su5_D2-typ_SF"/>
</dbReference>
<dbReference type="AlphaFoldDB" id="A0A936ZAT3"/>
<evidence type="ECO:0000313" key="10">
    <source>
        <dbReference type="EMBL" id="MBL0406387.1"/>
    </source>
</evidence>
<dbReference type="EC" id="3.1.26.5" evidence="7 8"/>
<accession>A0A936ZAT3</accession>
<dbReference type="GO" id="GO:0000049">
    <property type="term" value="F:tRNA binding"/>
    <property type="evidence" value="ECO:0007669"/>
    <property type="project" value="UniProtKB-UniRule"/>
</dbReference>
<keyword evidence="5 7" id="KW-0378">Hydrolase</keyword>
<comment type="function">
    <text evidence="1 7">RNaseP catalyzes the removal of the 5'-leader sequence from pre-tRNA to produce the mature 5'-terminus. It can also cleave other RNA substrates such as 4.5S RNA. The protein component plays an auxiliary but essential role in vivo by binding to the 5'-leader sequence and broadening the substrate specificity of the ribozyme.</text>
</comment>
<reference evidence="10" key="1">
    <citation type="submission" date="2021-01" db="EMBL/GenBank/DDBJ databases">
        <title>Microvirga sp.</title>
        <authorList>
            <person name="Kim M.K."/>
        </authorList>
    </citation>
    <scope>NUCLEOTIDE SEQUENCE</scope>
    <source>
        <strain evidence="10">5420S-16</strain>
    </source>
</reference>
<dbReference type="GO" id="GO:0030677">
    <property type="term" value="C:ribonuclease P complex"/>
    <property type="evidence" value="ECO:0007669"/>
    <property type="project" value="TreeGrafter"/>
</dbReference>
<comment type="similarity">
    <text evidence="7">Belongs to the RnpA family.</text>
</comment>
<dbReference type="Pfam" id="PF00825">
    <property type="entry name" value="Ribonuclease_P"/>
    <property type="match status" value="1"/>
</dbReference>
<protein>
    <recommendedName>
        <fullName evidence="7 8">Ribonuclease P protein component</fullName>
        <shortName evidence="7">RNase P protein</shortName>
        <shortName evidence="7">RNaseP protein</shortName>
        <ecNumber evidence="7 8">3.1.26.5</ecNumber>
    </recommendedName>
    <alternativeName>
        <fullName evidence="7">Protein C5</fullName>
    </alternativeName>
</protein>
<evidence type="ECO:0000256" key="1">
    <source>
        <dbReference type="ARBA" id="ARBA00002663"/>
    </source>
</evidence>
<dbReference type="Gene3D" id="3.30.230.10">
    <property type="match status" value="1"/>
</dbReference>
<evidence type="ECO:0000256" key="7">
    <source>
        <dbReference type="HAMAP-Rule" id="MF_00227"/>
    </source>
</evidence>
<evidence type="ECO:0000256" key="9">
    <source>
        <dbReference type="SAM" id="MobiDB-lite"/>
    </source>
</evidence>
<evidence type="ECO:0000256" key="2">
    <source>
        <dbReference type="ARBA" id="ARBA00022694"/>
    </source>
</evidence>
<keyword evidence="11" id="KW-1185">Reference proteome</keyword>
<dbReference type="EMBL" id="JAEQMY010000040">
    <property type="protein sequence ID" value="MBL0406387.1"/>
    <property type="molecule type" value="Genomic_DNA"/>
</dbReference>
<dbReference type="SUPFAM" id="SSF54211">
    <property type="entry name" value="Ribosomal protein S5 domain 2-like"/>
    <property type="match status" value="1"/>
</dbReference>
<dbReference type="NCBIfam" id="TIGR00188">
    <property type="entry name" value="rnpA"/>
    <property type="match status" value="1"/>
</dbReference>
<dbReference type="InterPro" id="IPR014721">
    <property type="entry name" value="Ribsml_uS5_D2-typ_fold_subgr"/>
</dbReference>
<evidence type="ECO:0000313" key="11">
    <source>
        <dbReference type="Proteomes" id="UP000605848"/>
    </source>
</evidence>
<dbReference type="PANTHER" id="PTHR33992">
    <property type="entry name" value="RIBONUCLEASE P PROTEIN COMPONENT"/>
    <property type="match status" value="1"/>
</dbReference>
<dbReference type="GO" id="GO:0001682">
    <property type="term" value="P:tRNA 5'-leader removal"/>
    <property type="evidence" value="ECO:0007669"/>
    <property type="project" value="UniProtKB-UniRule"/>
</dbReference>
<evidence type="ECO:0000256" key="8">
    <source>
        <dbReference type="NCBIfam" id="TIGR00188"/>
    </source>
</evidence>
<keyword evidence="6 7" id="KW-0694">RNA-binding</keyword>
<keyword evidence="3 7" id="KW-0540">Nuclease</keyword>
<evidence type="ECO:0000256" key="6">
    <source>
        <dbReference type="ARBA" id="ARBA00022884"/>
    </source>
</evidence>
<keyword evidence="4 7" id="KW-0255">Endonuclease</keyword>
<name>A0A936ZAT3_9HYPH</name>
<dbReference type="PANTHER" id="PTHR33992:SF1">
    <property type="entry name" value="RIBONUCLEASE P PROTEIN COMPONENT"/>
    <property type="match status" value="1"/>
</dbReference>
<dbReference type="HAMAP" id="MF_00227">
    <property type="entry name" value="RNase_P"/>
    <property type="match status" value="1"/>
</dbReference>